<dbReference type="InterPro" id="IPR001763">
    <property type="entry name" value="Rhodanese-like_dom"/>
</dbReference>
<dbReference type="PANTHER" id="PTHR43031">
    <property type="entry name" value="FAD-DEPENDENT OXIDOREDUCTASE"/>
    <property type="match status" value="1"/>
</dbReference>
<evidence type="ECO:0000313" key="2">
    <source>
        <dbReference type="EMBL" id="KAA5547868.1"/>
    </source>
</evidence>
<comment type="caution">
    <text evidence="2">The sequence shown here is derived from an EMBL/GenBank/DDBJ whole genome shotgun (WGS) entry which is preliminary data.</text>
</comment>
<protein>
    <submittedName>
        <fullName evidence="2">Rhodanese-like domain-containing protein</fullName>
    </submittedName>
</protein>
<dbReference type="Proteomes" id="UP000323426">
    <property type="component" value="Unassembled WGS sequence"/>
</dbReference>
<dbReference type="PROSITE" id="PS50206">
    <property type="entry name" value="RHODANESE_3"/>
    <property type="match status" value="1"/>
</dbReference>
<dbReference type="AlphaFoldDB" id="A0A5M6DK33"/>
<reference evidence="2 3" key="1">
    <citation type="submission" date="2019-09" db="EMBL/GenBank/DDBJ databases">
        <title>Genome sequence and assembly of Adhaeribacter sp.</title>
        <authorList>
            <person name="Chhetri G."/>
        </authorList>
    </citation>
    <scope>NUCLEOTIDE SEQUENCE [LARGE SCALE GENOMIC DNA]</scope>
    <source>
        <strain evidence="2 3">DK36</strain>
    </source>
</reference>
<dbReference type="InterPro" id="IPR036873">
    <property type="entry name" value="Rhodanese-like_dom_sf"/>
</dbReference>
<dbReference type="SUPFAM" id="SSF52821">
    <property type="entry name" value="Rhodanese/Cell cycle control phosphatase"/>
    <property type="match status" value="1"/>
</dbReference>
<evidence type="ECO:0000313" key="3">
    <source>
        <dbReference type="Proteomes" id="UP000323426"/>
    </source>
</evidence>
<feature type="domain" description="Rhodanese" evidence="1">
    <location>
        <begin position="52"/>
        <end position="141"/>
    </location>
</feature>
<dbReference type="InterPro" id="IPR050229">
    <property type="entry name" value="GlpE_sulfurtransferase"/>
</dbReference>
<dbReference type="EMBL" id="VWSF01000004">
    <property type="protein sequence ID" value="KAA5547868.1"/>
    <property type="molecule type" value="Genomic_DNA"/>
</dbReference>
<evidence type="ECO:0000259" key="1">
    <source>
        <dbReference type="PROSITE" id="PS50206"/>
    </source>
</evidence>
<dbReference type="NCBIfam" id="NF045521">
    <property type="entry name" value="rhoda_near_glyco"/>
    <property type="match status" value="1"/>
</dbReference>
<accession>A0A5M6DK33</accession>
<name>A0A5M6DK33_9BACT</name>
<dbReference type="Gene3D" id="3.40.250.10">
    <property type="entry name" value="Rhodanese-like domain"/>
    <property type="match status" value="1"/>
</dbReference>
<sequence length="169" mass="19509">MNKMFSRVLIGLSMFFSHQSFGQFLYEQQLKLLYKNTVPVISAANLNKLLQANKLVYLLDIRSSREYAVSHLAGARFINHETFKAEQIKNIPKNAKVVVYCSVGVRSEQVGEKLIKAGYQQVHNLYGGIFSWKNEGFPVVNQQQQPTDSVHTYNKYWSVWLRNGIKVYE</sequence>
<dbReference type="PANTHER" id="PTHR43031:SF1">
    <property type="entry name" value="PYRIDINE NUCLEOTIDE-DISULPHIDE OXIDOREDUCTASE"/>
    <property type="match status" value="1"/>
</dbReference>
<gene>
    <name evidence="2" type="ORF">F0145_07990</name>
</gene>
<proteinExistence type="predicted"/>
<dbReference type="SMART" id="SM00450">
    <property type="entry name" value="RHOD"/>
    <property type="match status" value="1"/>
</dbReference>
<dbReference type="Pfam" id="PF00581">
    <property type="entry name" value="Rhodanese"/>
    <property type="match status" value="1"/>
</dbReference>
<keyword evidence="3" id="KW-1185">Reference proteome</keyword>
<dbReference type="CDD" id="cd00158">
    <property type="entry name" value="RHOD"/>
    <property type="match status" value="1"/>
</dbReference>
<organism evidence="2 3">
    <name type="scientific">Adhaeribacter rhizoryzae</name>
    <dbReference type="NCBI Taxonomy" id="2607907"/>
    <lineage>
        <taxon>Bacteria</taxon>
        <taxon>Pseudomonadati</taxon>
        <taxon>Bacteroidota</taxon>
        <taxon>Cytophagia</taxon>
        <taxon>Cytophagales</taxon>
        <taxon>Hymenobacteraceae</taxon>
        <taxon>Adhaeribacter</taxon>
    </lineage>
</organism>